<sequence length="465" mass="51033">MALTAALLAAVAAVPVAPEPAAASAPNYVGDPTHYWNTTLLQVFRELNGPDAAPGRLARAAAMMNAAIFDAETMYHDKWRTRRYEPYLKAGSYFSFIETPDEEERVIGRTAYNVLLDLFGPGTNPNSPDQTSYLDRRFRERFGTEPTADDYLDIQVVNSVVTRMRNFRANDGSTDATVYTLDNEPGAWRPTGAPGSSCSTAGDAVTPRWGEVRPFAISSGSKYRPATPQAFSTYRELLSSPAYAAQVDQVRRLGGTASTAATPSERTVEQTAAAWFWSNDLDGTYKPPGQLLDHTRLVAEQRGVSGKYENARLFALVSLALADASIAGWDVKYRTPIDLWRPESAIRDGELDRDWQPLSADRNGTHFSPCFPAWASGHATFAGAWAEIMKKYFGTDAVTFTVTTEDPHAPVRSKTFTSFRQAAQENADSRVYLGVHYPWDSTDGLELGRRIAADVYAGKLTPIAP</sequence>
<dbReference type="InterPro" id="IPR000326">
    <property type="entry name" value="PAP2/HPO"/>
</dbReference>
<dbReference type="Proteomes" id="UP000627984">
    <property type="component" value="Unassembled WGS sequence"/>
</dbReference>
<proteinExistence type="predicted"/>
<reference evidence="4" key="1">
    <citation type="journal article" date="2014" name="Int. J. Syst. Evol. Microbiol.">
        <title>Complete genome sequence of Corynebacterium casei LMG S-19264T (=DSM 44701T), isolated from a smear-ripened cheese.</title>
        <authorList>
            <consortium name="US DOE Joint Genome Institute (JGI-PGF)"/>
            <person name="Walter F."/>
            <person name="Albersmeier A."/>
            <person name="Kalinowski J."/>
            <person name="Ruckert C."/>
        </authorList>
    </citation>
    <scope>NUCLEOTIDE SEQUENCE</scope>
    <source>
        <strain evidence="4">JCM 3093</strain>
    </source>
</reference>
<feature type="chain" id="PRO_5041330374" description="Phosphatidic acid phosphatase type 2/haloperoxidase domain-containing protein" evidence="2">
    <location>
        <begin position="24"/>
        <end position="465"/>
    </location>
</feature>
<dbReference type="Pfam" id="PF01569">
    <property type="entry name" value="PAP2"/>
    <property type="match status" value="1"/>
</dbReference>
<dbReference type="CDD" id="cd03398">
    <property type="entry name" value="PAP2_haloperoxidase"/>
    <property type="match status" value="1"/>
</dbReference>
<keyword evidence="2" id="KW-0732">Signal</keyword>
<dbReference type="PANTHER" id="PTHR34599">
    <property type="entry name" value="PEROXIDASE-RELATED"/>
    <property type="match status" value="1"/>
</dbReference>
<accession>A0AA37F3B9</accession>
<organism evidence="4 5">
    <name type="scientific">Planomonospora parontospora</name>
    <dbReference type="NCBI Taxonomy" id="58119"/>
    <lineage>
        <taxon>Bacteria</taxon>
        <taxon>Bacillati</taxon>
        <taxon>Actinomycetota</taxon>
        <taxon>Actinomycetes</taxon>
        <taxon>Streptosporangiales</taxon>
        <taxon>Streptosporangiaceae</taxon>
        <taxon>Planomonospora</taxon>
    </lineage>
</organism>
<evidence type="ECO:0000259" key="3">
    <source>
        <dbReference type="Pfam" id="PF01569"/>
    </source>
</evidence>
<dbReference type="EMBL" id="BMQD01000003">
    <property type="protein sequence ID" value="GGK55291.1"/>
    <property type="molecule type" value="Genomic_DNA"/>
</dbReference>
<dbReference type="RefSeq" id="WP_204054283.1">
    <property type="nucleotide sequence ID" value="NZ_BMQD01000003.1"/>
</dbReference>
<name>A0AA37F3B9_9ACTN</name>
<feature type="region of interest" description="Disordered" evidence="1">
    <location>
        <begin position="185"/>
        <end position="204"/>
    </location>
</feature>
<dbReference type="AlphaFoldDB" id="A0AA37F3B9"/>
<protein>
    <recommendedName>
        <fullName evidence="3">Phosphatidic acid phosphatase type 2/haloperoxidase domain-containing protein</fullName>
    </recommendedName>
</protein>
<evidence type="ECO:0000313" key="5">
    <source>
        <dbReference type="Proteomes" id="UP000627984"/>
    </source>
</evidence>
<feature type="signal peptide" evidence="2">
    <location>
        <begin position="1"/>
        <end position="23"/>
    </location>
</feature>
<dbReference type="PANTHER" id="PTHR34599:SF2">
    <property type="entry name" value="TRAF-TYPE DOMAIN-CONTAINING PROTEIN"/>
    <property type="match status" value="1"/>
</dbReference>
<dbReference type="Gene3D" id="1.10.606.20">
    <property type="match status" value="1"/>
</dbReference>
<feature type="domain" description="Phosphatidic acid phosphatase type 2/haloperoxidase" evidence="3">
    <location>
        <begin position="337"/>
        <end position="453"/>
    </location>
</feature>
<evidence type="ECO:0000313" key="4">
    <source>
        <dbReference type="EMBL" id="GGK55291.1"/>
    </source>
</evidence>
<evidence type="ECO:0000256" key="2">
    <source>
        <dbReference type="SAM" id="SignalP"/>
    </source>
</evidence>
<comment type="caution">
    <text evidence="4">The sequence shown here is derived from an EMBL/GenBank/DDBJ whole genome shotgun (WGS) entry which is preliminary data.</text>
</comment>
<evidence type="ECO:0000256" key="1">
    <source>
        <dbReference type="SAM" id="MobiDB-lite"/>
    </source>
</evidence>
<dbReference type="InterPro" id="IPR052559">
    <property type="entry name" value="V-haloperoxidase"/>
</dbReference>
<reference evidence="4" key="2">
    <citation type="submission" date="2022-09" db="EMBL/GenBank/DDBJ databases">
        <authorList>
            <person name="Sun Q."/>
            <person name="Ohkuma M."/>
        </authorList>
    </citation>
    <scope>NUCLEOTIDE SEQUENCE</scope>
    <source>
        <strain evidence="4">JCM 3093</strain>
    </source>
</reference>
<gene>
    <name evidence="4" type="ORF">GCM10010126_13550</name>
</gene>
<dbReference type="SUPFAM" id="SSF48317">
    <property type="entry name" value="Acid phosphatase/Vanadium-dependent haloperoxidase"/>
    <property type="match status" value="1"/>
</dbReference>
<dbReference type="InterPro" id="IPR036938">
    <property type="entry name" value="PAP2/HPO_sf"/>
</dbReference>